<dbReference type="InterPro" id="IPR050138">
    <property type="entry name" value="DHOase/Allantoinase_Hydrolase"/>
</dbReference>
<sequence>MSTKGLLPQPITGEIDHLLATNDRARRNASTFRIIFGWVLLLTGTVFSIIRLLYAPARNDPLSNIPIDAAEILDKCRMLNVQPHTPANFYERKQSDRFQAGTNPTLITNATIWSGRLNGLEQFTGDVLLDGGIIRDIGDIDREFVARLDDLVTIDANGAWLSPGVVDMHSHLGVHSNPGLRGSSDGNSHHGPVLPVGPFISSLGRTILTVTQWMRALDGLNTHDDAYRLSVSGGVTTALVLPGSANAIGGQGLLIKLRPTTERSPTAMTLENPYSTNTSEYDPLHGLRWRQMKHACGENPGTLIGTRMDTTWAFRQAYDKARQIKNAQDAYCQKASTGKWDEIKDFPEDYQWEALVDVLRGRVKVHNHCYETVDLDDMVRITNEFKFSIAAFHHAHETYLVPSTLKSAYGHPPAVALFSTKARYKRESYRGSEFAPKILSENGLQVIMKSDHPVLDSRYLLYEAQIAHYFGLPPNLALAAVTSTPAEVIGEDHRIGFLKRGYDADVVLWDSHPLSLSATPKQVWIDGIPQIKVPHVVDKPAFLQNIPKTPDFEREARKTLEYDGLPPLLPNHTSEGTVVFTNVSHVYARKGDSIVEVLGLRRGHDNGIVQVQRGEIICMGEASTCLELNTTGKPTFVNLQGGSISPGLVTFGSNLGLEDIQGEPSTKDGLVPAPLISKVPAIVGGDGAIIRAADGLQFFTRHALLAYRSGITTGIVAPQSQGLLSGLSVAFSTGSEHRLKKGAVVQNVVAVHVAISHSDNLPSVSAQVAALRNLLLGNGEGELGYWFEKVTKGKLSLVVDVHSADAIASLIELKREIEGTTFHPLKLTLSGATESYLLPSEISDADIGVILRPIRSFPSSWEMKRISPGPPLSDGTALSTLLAHKVTVAVGAIDPSLARLTRFDVGWAALTAGISVSTEEVLALASVNVEKLLGVSGSQSGDLVATQSGGLLEFNSKVAAVISSRRGLVDIF</sequence>
<keyword evidence="1" id="KW-0812">Transmembrane</keyword>
<name>A0ABP1DJV3_9APHY</name>
<keyword evidence="1" id="KW-1133">Transmembrane helix</keyword>
<evidence type="ECO:0000256" key="1">
    <source>
        <dbReference type="SAM" id="Phobius"/>
    </source>
</evidence>
<gene>
    <name evidence="3" type="ORF">GFSPODELE1_LOCUS6128</name>
</gene>
<dbReference type="EMBL" id="OZ037947">
    <property type="protein sequence ID" value="CAL1706947.1"/>
    <property type="molecule type" value="Genomic_DNA"/>
</dbReference>
<feature type="domain" description="Amidohydrolase-related" evidence="2">
    <location>
        <begin position="426"/>
        <end position="527"/>
    </location>
</feature>
<dbReference type="InterPro" id="IPR006680">
    <property type="entry name" value="Amidohydro-rel"/>
</dbReference>
<reference evidence="4" key="1">
    <citation type="submission" date="2024-04" db="EMBL/GenBank/DDBJ databases">
        <authorList>
            <person name="Shaw F."/>
            <person name="Minotto A."/>
        </authorList>
    </citation>
    <scope>NUCLEOTIDE SEQUENCE [LARGE SCALE GENOMIC DNA]</scope>
</reference>
<dbReference type="Gene3D" id="3.20.20.140">
    <property type="entry name" value="Metal-dependent hydrolases"/>
    <property type="match status" value="2"/>
</dbReference>
<accession>A0ABP1DJV3</accession>
<keyword evidence="1" id="KW-0472">Membrane</keyword>
<feature type="transmembrane region" description="Helical" evidence="1">
    <location>
        <begin position="34"/>
        <end position="54"/>
    </location>
</feature>
<protein>
    <recommendedName>
        <fullName evidence="2">Amidohydrolase-related domain-containing protein</fullName>
    </recommendedName>
</protein>
<evidence type="ECO:0000313" key="3">
    <source>
        <dbReference type="EMBL" id="CAL1706947.1"/>
    </source>
</evidence>
<dbReference type="PANTHER" id="PTHR43668">
    <property type="entry name" value="ALLANTOINASE"/>
    <property type="match status" value="1"/>
</dbReference>
<dbReference type="Proteomes" id="UP001497453">
    <property type="component" value="Chromosome 4"/>
</dbReference>
<dbReference type="SUPFAM" id="SSF51338">
    <property type="entry name" value="Composite domain of metallo-dependent hydrolases"/>
    <property type="match status" value="1"/>
</dbReference>
<evidence type="ECO:0000259" key="2">
    <source>
        <dbReference type="Pfam" id="PF01979"/>
    </source>
</evidence>
<dbReference type="InterPro" id="IPR032466">
    <property type="entry name" value="Metal_Hydrolase"/>
</dbReference>
<dbReference type="SUPFAM" id="SSF51556">
    <property type="entry name" value="Metallo-dependent hydrolases"/>
    <property type="match status" value="1"/>
</dbReference>
<evidence type="ECO:0000313" key="4">
    <source>
        <dbReference type="Proteomes" id="UP001497453"/>
    </source>
</evidence>
<dbReference type="Pfam" id="PF01979">
    <property type="entry name" value="Amidohydro_1"/>
    <property type="match status" value="1"/>
</dbReference>
<proteinExistence type="predicted"/>
<organism evidence="3 4">
    <name type="scientific">Somion occarium</name>
    <dbReference type="NCBI Taxonomy" id="3059160"/>
    <lineage>
        <taxon>Eukaryota</taxon>
        <taxon>Fungi</taxon>
        <taxon>Dikarya</taxon>
        <taxon>Basidiomycota</taxon>
        <taxon>Agaricomycotina</taxon>
        <taxon>Agaricomycetes</taxon>
        <taxon>Polyporales</taxon>
        <taxon>Cerrenaceae</taxon>
        <taxon>Somion</taxon>
    </lineage>
</organism>
<keyword evidence="4" id="KW-1185">Reference proteome</keyword>
<dbReference type="InterPro" id="IPR011059">
    <property type="entry name" value="Metal-dep_hydrolase_composite"/>
</dbReference>
<dbReference type="PANTHER" id="PTHR43668:SF5">
    <property type="entry name" value="AMIDOHYDROLASE 3 DOMAIN-CONTAINING PROTEIN"/>
    <property type="match status" value="1"/>
</dbReference>